<evidence type="ECO:0000256" key="1">
    <source>
        <dbReference type="ARBA" id="ARBA00023002"/>
    </source>
</evidence>
<gene>
    <name evidence="3" type="ORF">JF922_14655</name>
</gene>
<keyword evidence="4" id="KW-1185">Reference proteome</keyword>
<protein>
    <submittedName>
        <fullName evidence="3">LLM class flavin-dependent oxidoreductase</fullName>
    </submittedName>
</protein>
<reference evidence="3" key="1">
    <citation type="submission" date="2020-10" db="EMBL/GenBank/DDBJ databases">
        <title>Ca. Dormibacterota MAGs.</title>
        <authorList>
            <person name="Montgomery K."/>
        </authorList>
    </citation>
    <scope>NUCLEOTIDE SEQUENCE [LARGE SCALE GENOMIC DNA]</scope>
    <source>
        <strain evidence="3">SC8812_S17_10</strain>
    </source>
</reference>
<dbReference type="AlphaFoldDB" id="A0A934NEA5"/>
<dbReference type="InterPro" id="IPR036661">
    <property type="entry name" value="Luciferase-like_sf"/>
</dbReference>
<dbReference type="InterPro" id="IPR050564">
    <property type="entry name" value="F420-G6PD/mer"/>
</dbReference>
<evidence type="ECO:0000313" key="3">
    <source>
        <dbReference type="EMBL" id="MBJ7599302.1"/>
    </source>
</evidence>
<proteinExistence type="predicted"/>
<dbReference type="PANTHER" id="PTHR43244:SF1">
    <property type="entry name" value="5,10-METHYLENETETRAHYDROMETHANOPTERIN REDUCTASE"/>
    <property type="match status" value="1"/>
</dbReference>
<sequence>MSDRAMGFMCHTGDLEWDELISWVQEGERLGYSTFCATEESGKDAFALLAVLARETSRINLATTIVSFYTRTPTLLAMSARSIHDLSDGRFGPLGLGTGGIGFMHRGHGLEIEKPLTRARESVEIVRGLLTQKKFSYDGQWFKPRDFHLREGPIEQRIPIWLAGLGPKMVGTAASVADGVISNWLTPESLAEYRGIIDQSASSVGRDPAEVQIGTLLMVCVDPDEEDAVFAARRGLAFYCASEHYLHIADICGLGDDARAVKEVWEAREFDRATRLVSDRLLDKFCLAGTPEENAGRIQWLLDNGVFPVIYPLPRHGRMVEDHHAVIRMAADWAWRSGTVAATDWQ</sequence>
<dbReference type="Proteomes" id="UP000612893">
    <property type="component" value="Unassembled WGS sequence"/>
</dbReference>
<dbReference type="RefSeq" id="WP_338202797.1">
    <property type="nucleotide sequence ID" value="NZ_JAEKNR010000146.1"/>
</dbReference>
<organism evidence="3 4">
    <name type="scientific">Candidatus Nephthysia bennettiae</name>
    <dbReference type="NCBI Taxonomy" id="3127016"/>
    <lineage>
        <taxon>Bacteria</taxon>
        <taxon>Bacillati</taxon>
        <taxon>Candidatus Dormiibacterota</taxon>
        <taxon>Candidatus Dormibacteria</taxon>
        <taxon>Candidatus Dormibacterales</taxon>
        <taxon>Candidatus Dormibacteraceae</taxon>
        <taxon>Candidatus Nephthysia</taxon>
    </lineage>
</organism>
<evidence type="ECO:0000259" key="2">
    <source>
        <dbReference type="Pfam" id="PF00296"/>
    </source>
</evidence>
<evidence type="ECO:0000313" key="4">
    <source>
        <dbReference type="Proteomes" id="UP000612893"/>
    </source>
</evidence>
<dbReference type="Pfam" id="PF00296">
    <property type="entry name" value="Bac_luciferase"/>
    <property type="match status" value="1"/>
</dbReference>
<dbReference type="Gene3D" id="3.20.20.30">
    <property type="entry name" value="Luciferase-like domain"/>
    <property type="match status" value="1"/>
</dbReference>
<dbReference type="PANTHER" id="PTHR43244">
    <property type="match status" value="1"/>
</dbReference>
<dbReference type="SUPFAM" id="SSF51679">
    <property type="entry name" value="Bacterial luciferase-like"/>
    <property type="match status" value="1"/>
</dbReference>
<feature type="domain" description="Luciferase-like" evidence="2">
    <location>
        <begin position="15"/>
        <end position="299"/>
    </location>
</feature>
<name>A0A934NEA5_9BACT</name>
<keyword evidence="1" id="KW-0560">Oxidoreductase</keyword>
<accession>A0A934NEA5</accession>
<comment type="caution">
    <text evidence="3">The sequence shown here is derived from an EMBL/GenBank/DDBJ whole genome shotgun (WGS) entry which is preliminary data.</text>
</comment>
<dbReference type="InterPro" id="IPR011251">
    <property type="entry name" value="Luciferase-like_dom"/>
</dbReference>
<dbReference type="EMBL" id="JAEKNR010000146">
    <property type="protein sequence ID" value="MBJ7599302.1"/>
    <property type="molecule type" value="Genomic_DNA"/>
</dbReference>
<dbReference type="GO" id="GO:0016705">
    <property type="term" value="F:oxidoreductase activity, acting on paired donors, with incorporation or reduction of molecular oxygen"/>
    <property type="evidence" value="ECO:0007669"/>
    <property type="project" value="InterPro"/>
</dbReference>